<feature type="domain" description="DNA replication/recombination mediator RecO N-terminal" evidence="1">
    <location>
        <begin position="9"/>
        <end position="60"/>
    </location>
</feature>
<name>A0ABW2A2L4_9GAMM</name>
<accession>A0ABW2A2L4</accession>
<dbReference type="SUPFAM" id="SSF50249">
    <property type="entry name" value="Nucleic acid-binding proteins"/>
    <property type="match status" value="1"/>
</dbReference>
<evidence type="ECO:0000313" key="3">
    <source>
        <dbReference type="Proteomes" id="UP001596422"/>
    </source>
</evidence>
<sequence length="68" mass="7427">MDYRLDGQAAYVLHARPYRDTSLLVDCFSLEHGKVSLVVRGRGARARASGPVFSPSCRCSWAGRGGRS</sequence>
<proteinExistence type="predicted"/>
<dbReference type="RefSeq" id="WP_379910183.1">
    <property type="nucleotide sequence ID" value="NZ_JBHSWE010000001.1"/>
</dbReference>
<evidence type="ECO:0000259" key="1">
    <source>
        <dbReference type="Pfam" id="PF11967"/>
    </source>
</evidence>
<protein>
    <submittedName>
        <fullName evidence="2">DNA repair protein RecO</fullName>
    </submittedName>
</protein>
<dbReference type="InterPro" id="IPR022572">
    <property type="entry name" value="DNA_rep/recomb_RecO_N"/>
</dbReference>
<dbReference type="Proteomes" id="UP001596422">
    <property type="component" value="Unassembled WGS sequence"/>
</dbReference>
<dbReference type="Pfam" id="PF11967">
    <property type="entry name" value="RecO_N"/>
    <property type="match status" value="1"/>
</dbReference>
<organism evidence="2 3">
    <name type="scientific">Marinobacterium aestuariivivens</name>
    <dbReference type="NCBI Taxonomy" id="1698799"/>
    <lineage>
        <taxon>Bacteria</taxon>
        <taxon>Pseudomonadati</taxon>
        <taxon>Pseudomonadota</taxon>
        <taxon>Gammaproteobacteria</taxon>
        <taxon>Oceanospirillales</taxon>
        <taxon>Oceanospirillaceae</taxon>
        <taxon>Marinobacterium</taxon>
    </lineage>
</organism>
<evidence type="ECO:0000313" key="2">
    <source>
        <dbReference type="EMBL" id="MFC6671686.1"/>
    </source>
</evidence>
<dbReference type="InterPro" id="IPR012340">
    <property type="entry name" value="NA-bd_OB-fold"/>
</dbReference>
<comment type="caution">
    <text evidence="2">The sequence shown here is derived from an EMBL/GenBank/DDBJ whole genome shotgun (WGS) entry which is preliminary data.</text>
</comment>
<keyword evidence="3" id="KW-1185">Reference proteome</keyword>
<gene>
    <name evidence="2" type="ORF">ACFQDL_17660</name>
</gene>
<reference evidence="3" key="1">
    <citation type="journal article" date="2019" name="Int. J. Syst. Evol. Microbiol.">
        <title>The Global Catalogue of Microorganisms (GCM) 10K type strain sequencing project: providing services to taxonomists for standard genome sequencing and annotation.</title>
        <authorList>
            <consortium name="The Broad Institute Genomics Platform"/>
            <consortium name="The Broad Institute Genome Sequencing Center for Infectious Disease"/>
            <person name="Wu L."/>
            <person name="Ma J."/>
        </authorList>
    </citation>
    <scope>NUCLEOTIDE SEQUENCE [LARGE SCALE GENOMIC DNA]</scope>
    <source>
        <strain evidence="3">NBRC 111756</strain>
    </source>
</reference>
<dbReference type="EMBL" id="JBHSWE010000001">
    <property type="protein sequence ID" value="MFC6671686.1"/>
    <property type="molecule type" value="Genomic_DNA"/>
</dbReference>
<dbReference type="Gene3D" id="2.40.50.140">
    <property type="entry name" value="Nucleic acid-binding proteins"/>
    <property type="match status" value="1"/>
</dbReference>